<keyword evidence="4" id="KW-0238">DNA-binding</keyword>
<reference evidence="8 9" key="1">
    <citation type="submission" date="2024-11" db="EMBL/GenBank/DDBJ databases">
        <authorList>
            <person name="Heng Y.C."/>
            <person name="Lim A.C.H."/>
            <person name="Lee J.K.Y."/>
            <person name="Kittelmann S."/>
        </authorList>
    </citation>
    <scope>NUCLEOTIDE SEQUENCE [LARGE SCALE GENOMIC DNA]</scope>
    <source>
        <strain evidence="8 9">WILCCON 0202</strain>
    </source>
</reference>
<accession>A0ABW8TRH2</accession>
<dbReference type="Pfam" id="PF08281">
    <property type="entry name" value="Sigma70_r4_2"/>
    <property type="match status" value="1"/>
</dbReference>
<evidence type="ECO:0000259" key="6">
    <source>
        <dbReference type="Pfam" id="PF04542"/>
    </source>
</evidence>
<feature type="domain" description="RNA polymerase sigma-70 region 2" evidence="6">
    <location>
        <begin position="24"/>
        <end position="91"/>
    </location>
</feature>
<dbReference type="EMBL" id="JBJHZY010000001">
    <property type="protein sequence ID" value="MFL0267949.1"/>
    <property type="molecule type" value="Genomic_DNA"/>
</dbReference>
<dbReference type="Gene3D" id="1.10.10.10">
    <property type="entry name" value="Winged helix-like DNA-binding domain superfamily/Winged helix DNA-binding domain"/>
    <property type="match status" value="1"/>
</dbReference>
<dbReference type="InterPro" id="IPR039425">
    <property type="entry name" value="RNA_pol_sigma-70-like"/>
</dbReference>
<dbReference type="Gene3D" id="1.10.1740.10">
    <property type="match status" value="1"/>
</dbReference>
<evidence type="ECO:0000256" key="4">
    <source>
        <dbReference type="ARBA" id="ARBA00023125"/>
    </source>
</evidence>
<keyword evidence="3" id="KW-0731">Sigma factor</keyword>
<gene>
    <name evidence="8" type="ORF">ACJDUH_07525</name>
</gene>
<dbReference type="PANTHER" id="PTHR43133">
    <property type="entry name" value="RNA POLYMERASE ECF-TYPE SIGMA FACTO"/>
    <property type="match status" value="1"/>
</dbReference>
<dbReference type="SUPFAM" id="SSF88659">
    <property type="entry name" value="Sigma3 and sigma4 domains of RNA polymerase sigma factors"/>
    <property type="match status" value="1"/>
</dbReference>
<sequence length="187" mass="22021">MKIDESNFIKELKNKNYKSMDYVIDMYGNLIYKIVYSILYNDYNICAVEECTNDVLIKIWDNIECFDSKKGSFKTWIITIAKYKAIDYKRKLIKYSNLTDIDSLILSSGEDIENGLILKERRAEILAAIDKMKEQDKHIFLKRYFLNEDINSIAQSLNLTKAAVENRLSRGRKFLKEQLINFQEEAI</sequence>
<evidence type="ECO:0000256" key="2">
    <source>
        <dbReference type="ARBA" id="ARBA00023015"/>
    </source>
</evidence>
<feature type="domain" description="RNA polymerase sigma factor 70 region 4 type 2" evidence="7">
    <location>
        <begin position="123"/>
        <end position="175"/>
    </location>
</feature>
<evidence type="ECO:0000259" key="7">
    <source>
        <dbReference type="Pfam" id="PF08281"/>
    </source>
</evidence>
<dbReference type="InterPro" id="IPR013249">
    <property type="entry name" value="RNA_pol_sigma70_r4_t2"/>
</dbReference>
<dbReference type="PANTHER" id="PTHR43133:SF8">
    <property type="entry name" value="RNA POLYMERASE SIGMA FACTOR HI_1459-RELATED"/>
    <property type="match status" value="1"/>
</dbReference>
<evidence type="ECO:0000256" key="5">
    <source>
        <dbReference type="ARBA" id="ARBA00023163"/>
    </source>
</evidence>
<evidence type="ECO:0000313" key="9">
    <source>
        <dbReference type="Proteomes" id="UP001623661"/>
    </source>
</evidence>
<dbReference type="Proteomes" id="UP001623661">
    <property type="component" value="Unassembled WGS sequence"/>
</dbReference>
<dbReference type="InterPro" id="IPR013325">
    <property type="entry name" value="RNA_pol_sigma_r2"/>
</dbReference>
<proteinExistence type="inferred from homology"/>
<dbReference type="SUPFAM" id="SSF88946">
    <property type="entry name" value="Sigma2 domain of RNA polymerase sigma factors"/>
    <property type="match status" value="1"/>
</dbReference>
<evidence type="ECO:0000256" key="3">
    <source>
        <dbReference type="ARBA" id="ARBA00023082"/>
    </source>
</evidence>
<evidence type="ECO:0000313" key="8">
    <source>
        <dbReference type="EMBL" id="MFL0267949.1"/>
    </source>
</evidence>
<evidence type="ECO:0000256" key="1">
    <source>
        <dbReference type="ARBA" id="ARBA00010641"/>
    </source>
</evidence>
<dbReference type="InterPro" id="IPR013324">
    <property type="entry name" value="RNA_pol_sigma_r3/r4-like"/>
</dbReference>
<dbReference type="InterPro" id="IPR007627">
    <property type="entry name" value="RNA_pol_sigma70_r2"/>
</dbReference>
<dbReference type="InterPro" id="IPR036388">
    <property type="entry name" value="WH-like_DNA-bd_sf"/>
</dbReference>
<dbReference type="Pfam" id="PF04542">
    <property type="entry name" value="Sigma70_r2"/>
    <property type="match status" value="1"/>
</dbReference>
<protein>
    <submittedName>
        <fullName evidence="8">Sigma-70 family RNA polymerase sigma factor</fullName>
    </submittedName>
</protein>
<dbReference type="RefSeq" id="WP_406764535.1">
    <property type="nucleotide sequence ID" value="NZ_JBJHZY010000001.1"/>
</dbReference>
<organism evidence="8 9">
    <name type="scientific">Candidatus Clostridium radicumherbarum</name>
    <dbReference type="NCBI Taxonomy" id="3381662"/>
    <lineage>
        <taxon>Bacteria</taxon>
        <taxon>Bacillati</taxon>
        <taxon>Bacillota</taxon>
        <taxon>Clostridia</taxon>
        <taxon>Eubacteriales</taxon>
        <taxon>Clostridiaceae</taxon>
        <taxon>Clostridium</taxon>
    </lineage>
</organism>
<dbReference type="InterPro" id="IPR014284">
    <property type="entry name" value="RNA_pol_sigma-70_dom"/>
</dbReference>
<keyword evidence="9" id="KW-1185">Reference proteome</keyword>
<name>A0ABW8TRH2_9CLOT</name>
<comment type="similarity">
    <text evidence="1">Belongs to the sigma-70 factor family. ECF subfamily.</text>
</comment>
<keyword evidence="2" id="KW-0805">Transcription regulation</keyword>
<comment type="caution">
    <text evidence="8">The sequence shown here is derived from an EMBL/GenBank/DDBJ whole genome shotgun (WGS) entry which is preliminary data.</text>
</comment>
<keyword evidence="5" id="KW-0804">Transcription</keyword>
<dbReference type="NCBIfam" id="TIGR02937">
    <property type="entry name" value="sigma70-ECF"/>
    <property type="match status" value="1"/>
</dbReference>